<reference evidence="2" key="1">
    <citation type="journal article" date="2019" name="Int. J. Syst. Evol. Microbiol.">
        <title>The Global Catalogue of Microorganisms (GCM) 10K type strain sequencing project: providing services to taxonomists for standard genome sequencing and annotation.</title>
        <authorList>
            <consortium name="The Broad Institute Genomics Platform"/>
            <consortium name="The Broad Institute Genome Sequencing Center for Infectious Disease"/>
            <person name="Wu L."/>
            <person name="Ma J."/>
        </authorList>
    </citation>
    <scope>NUCLEOTIDE SEQUENCE [LARGE SCALE GENOMIC DNA]</scope>
    <source>
        <strain evidence="2">CGMCC 1.15339</strain>
    </source>
</reference>
<dbReference type="InterPro" id="IPR036770">
    <property type="entry name" value="Ankyrin_rpt-contain_sf"/>
</dbReference>
<keyword evidence="2" id="KW-1185">Reference proteome</keyword>
<dbReference type="RefSeq" id="WP_188740015.1">
    <property type="nucleotide sequence ID" value="NZ_BMII01000024.1"/>
</dbReference>
<dbReference type="Proteomes" id="UP000617555">
    <property type="component" value="Unassembled WGS sequence"/>
</dbReference>
<dbReference type="SUPFAM" id="SSF48403">
    <property type="entry name" value="Ankyrin repeat"/>
    <property type="match status" value="1"/>
</dbReference>
<sequence>MSKLRATQYLNDIRANGMNVDAGIPIVISKDNPSWMRVETLAYLITQANSDFEVGSVTTRCTNSIYELRDELVYSRQARKADAPPRLDVWMLSSNLKYSSTIDFLLDTSRLSDFKQNLHDSGYNPLSKRCEFNDQQGVAFLLDNQVYRNIEDVQKAYIEFVAAICSEQELDSNIEIFDKFLIAYPDVSSIKIYGKTALDLFNQAGHERTASVIFSRMVDAATESISNEFKNESIPEFAETLNNSL</sequence>
<gene>
    <name evidence="1" type="ORF">GCM10011607_28370</name>
</gene>
<organism evidence="1 2">
    <name type="scientific">Shewanella inventionis</name>
    <dbReference type="NCBI Taxonomy" id="1738770"/>
    <lineage>
        <taxon>Bacteria</taxon>
        <taxon>Pseudomonadati</taxon>
        <taxon>Pseudomonadota</taxon>
        <taxon>Gammaproteobacteria</taxon>
        <taxon>Alteromonadales</taxon>
        <taxon>Shewanellaceae</taxon>
        <taxon>Shewanella</taxon>
    </lineage>
</organism>
<protein>
    <submittedName>
        <fullName evidence="1">Uncharacterized protein</fullName>
    </submittedName>
</protein>
<accession>A0ABQ1JD97</accession>
<name>A0ABQ1JD97_9GAMM</name>
<comment type="caution">
    <text evidence="1">The sequence shown here is derived from an EMBL/GenBank/DDBJ whole genome shotgun (WGS) entry which is preliminary data.</text>
</comment>
<evidence type="ECO:0000313" key="2">
    <source>
        <dbReference type="Proteomes" id="UP000617555"/>
    </source>
</evidence>
<proteinExistence type="predicted"/>
<dbReference type="EMBL" id="BMII01000024">
    <property type="protein sequence ID" value="GGB65996.1"/>
    <property type="molecule type" value="Genomic_DNA"/>
</dbReference>
<evidence type="ECO:0000313" key="1">
    <source>
        <dbReference type="EMBL" id="GGB65996.1"/>
    </source>
</evidence>